<gene>
    <name evidence="1" type="ORF">HINF_LOCUS33597</name>
    <name evidence="2" type="ORF">HINF_LOCUS51600</name>
</gene>
<comment type="caution">
    <text evidence="1">The sequence shown here is derived from an EMBL/GenBank/DDBJ whole genome shotgun (WGS) entry which is preliminary data.</text>
</comment>
<dbReference type="EMBL" id="CAXDID020000253">
    <property type="protein sequence ID" value="CAL6064944.1"/>
    <property type="molecule type" value="Genomic_DNA"/>
</dbReference>
<dbReference type="EMBL" id="CATOUU010000755">
    <property type="protein sequence ID" value="CAI9945952.1"/>
    <property type="molecule type" value="Genomic_DNA"/>
</dbReference>
<evidence type="ECO:0000313" key="3">
    <source>
        <dbReference type="Proteomes" id="UP001642409"/>
    </source>
</evidence>
<accession>A0AA86PXG8</accession>
<dbReference type="Proteomes" id="UP001642409">
    <property type="component" value="Unassembled WGS sequence"/>
</dbReference>
<reference evidence="1" key="1">
    <citation type="submission" date="2023-06" db="EMBL/GenBank/DDBJ databases">
        <authorList>
            <person name="Kurt Z."/>
        </authorList>
    </citation>
    <scope>NUCLEOTIDE SEQUENCE</scope>
</reference>
<reference evidence="2 3" key="2">
    <citation type="submission" date="2024-07" db="EMBL/GenBank/DDBJ databases">
        <authorList>
            <person name="Akdeniz Z."/>
        </authorList>
    </citation>
    <scope>NUCLEOTIDE SEQUENCE [LARGE SCALE GENOMIC DNA]</scope>
</reference>
<organism evidence="1">
    <name type="scientific">Hexamita inflata</name>
    <dbReference type="NCBI Taxonomy" id="28002"/>
    <lineage>
        <taxon>Eukaryota</taxon>
        <taxon>Metamonada</taxon>
        <taxon>Diplomonadida</taxon>
        <taxon>Hexamitidae</taxon>
        <taxon>Hexamitinae</taxon>
        <taxon>Hexamita</taxon>
    </lineage>
</organism>
<protein>
    <submittedName>
        <fullName evidence="2">Hypothetical_protein</fullName>
    </submittedName>
</protein>
<evidence type="ECO:0000313" key="2">
    <source>
        <dbReference type="EMBL" id="CAL6064944.1"/>
    </source>
</evidence>
<dbReference type="AlphaFoldDB" id="A0AA86PXG8"/>
<name>A0AA86PXG8_9EUKA</name>
<keyword evidence="3" id="KW-1185">Reference proteome</keyword>
<sequence length="324" mass="37845">MKCIQQIILKQNIKDISKFMSKSEENNLIFSLQSVQIDVISNQLAQLTYIPSHSLLELIITYSANFLTLPVKTRSQLLILFTNALSSLPYNFTFDFFPHLFDSCISPYRYSNIQPNSQQINYIQAAVIFCQNQIYNQEPDFIVYSELLQKLVCVIPVQYSINLVLNLVQVVGVPSDPFISNLAQFIEQVVKQKQKKNYQMIDVLIQTVSNLFLIKQLLLNVKEDVKMLVILLRCAIFNEFDVVEELEYMDLKFLNMNLENKSQQFKYNILFCKCVIGIMLNKDFDIDQQAISQIIGDDDEEEVEIEYQWIQTYMRQKVLNNSMK</sequence>
<proteinExistence type="predicted"/>
<evidence type="ECO:0000313" key="1">
    <source>
        <dbReference type="EMBL" id="CAI9945952.1"/>
    </source>
</evidence>